<evidence type="ECO:0000256" key="3">
    <source>
        <dbReference type="ARBA" id="ARBA00022759"/>
    </source>
</evidence>
<comment type="function">
    <text evidence="5">RNA-free RNase P that catalyzes the removal of the 5'-leader sequence from pre-tRNA to produce the mature 5'-terminus.</text>
</comment>
<proteinExistence type="inferred from homology"/>
<reference evidence="7" key="1">
    <citation type="submission" date="2024-09" db="EMBL/GenBank/DDBJ databases">
        <authorList>
            <person name="Sun Q."/>
        </authorList>
    </citation>
    <scope>NUCLEOTIDE SEQUENCE [LARGE SCALE GENOMIC DNA]</scope>
    <source>
        <strain evidence="7">JCM 31273</strain>
    </source>
</reference>
<gene>
    <name evidence="7" type="ORF">ACFFOL_16150</name>
</gene>
<dbReference type="GO" id="GO:0004526">
    <property type="term" value="F:ribonuclease P activity"/>
    <property type="evidence" value="ECO:0007669"/>
    <property type="project" value="UniProtKB-UniRule"/>
</dbReference>
<evidence type="ECO:0000256" key="5">
    <source>
        <dbReference type="HAMAP-Rule" id="MF_01078"/>
    </source>
</evidence>
<comment type="catalytic activity">
    <reaction evidence="5">
        <text>Endonucleolytic cleavage of RNA, removing 5'-extranucleotides from tRNA precursor.</text>
        <dbReference type="EC" id="3.1.26.5"/>
    </reaction>
</comment>
<dbReference type="CDD" id="cd18691">
    <property type="entry name" value="PIN_VapC-like"/>
    <property type="match status" value="1"/>
</dbReference>
<name>A0ABD5MQF1_9EURY</name>
<dbReference type="GeneID" id="67211682"/>
<organism evidence="7 8">
    <name type="scientific">Halobaculum roseum</name>
    <dbReference type="NCBI Taxonomy" id="2175149"/>
    <lineage>
        <taxon>Archaea</taxon>
        <taxon>Methanobacteriati</taxon>
        <taxon>Methanobacteriota</taxon>
        <taxon>Stenosarchaea group</taxon>
        <taxon>Halobacteria</taxon>
        <taxon>Halobacteriales</taxon>
        <taxon>Haloferacaceae</taxon>
        <taxon>Halobaculum</taxon>
    </lineage>
</organism>
<keyword evidence="8" id="KW-1185">Reference proteome</keyword>
<evidence type="ECO:0000313" key="7">
    <source>
        <dbReference type="EMBL" id="MFB9825702.1"/>
    </source>
</evidence>
<dbReference type="NCBIfam" id="NF003341">
    <property type="entry name" value="PRK04358.1-2"/>
    <property type="match status" value="1"/>
</dbReference>
<keyword evidence="1 5" id="KW-0819">tRNA processing</keyword>
<dbReference type="Pfam" id="PF08745">
    <property type="entry name" value="PIN_5"/>
    <property type="match status" value="1"/>
</dbReference>
<dbReference type="HAMAP" id="MF_01078">
    <property type="entry name" value="RNA_free_RNase_P"/>
    <property type="match status" value="1"/>
</dbReference>
<keyword evidence="3 5" id="KW-0255">Endonuclease</keyword>
<dbReference type="RefSeq" id="WP_222921527.1">
    <property type="nucleotide sequence ID" value="NZ_CP082286.1"/>
</dbReference>
<dbReference type="NCBIfam" id="TIGR03875">
    <property type="entry name" value="RNA_lig_partner"/>
    <property type="match status" value="1"/>
</dbReference>
<keyword evidence="4 5" id="KW-0378">Hydrolase</keyword>
<dbReference type="Proteomes" id="UP001589595">
    <property type="component" value="Unassembled WGS sequence"/>
</dbReference>
<accession>A0ABD5MQF1</accession>
<comment type="caution">
    <text evidence="7">The sequence shown here is derived from an EMBL/GenBank/DDBJ whole genome shotgun (WGS) entry which is preliminary data.</text>
</comment>
<sequence length="247" mass="28062">MPATPPRQQFVLDTSLFITEGIRREDESVEDAVLRLLDLIATARLELNASCYVPPSIHDELATMLRDRDVSDEVFSKLDTWVIRKSPDRYGVQIPADIVYQFVDEMNDRVDRGLRVSEEAVREVEALDPEQLTAGEPAGDDDHEYMSDADRVVSDLRDKYRRALRQGVLDSREDFDLLVLARELEAGVVTEDRGIISWADQFGLRYVRGRQFPTLLREYLRASGVEGYADPSRLPETPEDGDEGEEG</sequence>
<dbReference type="PANTHER" id="PTHR41173:SF1">
    <property type="entry name" value="RNA-FREE RIBONUCLEASE P"/>
    <property type="match status" value="1"/>
</dbReference>
<evidence type="ECO:0000256" key="1">
    <source>
        <dbReference type="ARBA" id="ARBA00022694"/>
    </source>
</evidence>
<keyword evidence="7" id="KW-0436">Ligase</keyword>
<dbReference type="EC" id="3.1.26.5" evidence="5"/>
<dbReference type="InterPro" id="IPR014856">
    <property type="entry name" value="RNA_free_RNase_P"/>
</dbReference>
<dbReference type="GO" id="GO:0001682">
    <property type="term" value="P:tRNA 5'-leader removal"/>
    <property type="evidence" value="ECO:0007669"/>
    <property type="project" value="UniProtKB-UniRule"/>
</dbReference>
<keyword evidence="2 5" id="KW-0540">Nuclease</keyword>
<evidence type="ECO:0000256" key="2">
    <source>
        <dbReference type="ARBA" id="ARBA00022722"/>
    </source>
</evidence>
<evidence type="ECO:0000313" key="8">
    <source>
        <dbReference type="Proteomes" id="UP001589595"/>
    </source>
</evidence>
<protein>
    <recommendedName>
        <fullName evidence="5">RNA-free ribonuclease P</fullName>
        <shortName evidence="5">RNA-free RNase P</shortName>
        <ecNumber evidence="5">3.1.26.5</ecNumber>
    </recommendedName>
    <alternativeName>
        <fullName evidence="5">Protein-only RNase P</fullName>
    </alternativeName>
</protein>
<feature type="region of interest" description="Disordered" evidence="6">
    <location>
        <begin position="227"/>
        <end position="247"/>
    </location>
</feature>
<evidence type="ECO:0000256" key="4">
    <source>
        <dbReference type="ARBA" id="ARBA00022801"/>
    </source>
</evidence>
<dbReference type="AlphaFoldDB" id="A0ABD5MQF1"/>
<evidence type="ECO:0000256" key="6">
    <source>
        <dbReference type="SAM" id="MobiDB-lite"/>
    </source>
</evidence>
<dbReference type="GO" id="GO:0016874">
    <property type="term" value="F:ligase activity"/>
    <property type="evidence" value="ECO:0007669"/>
    <property type="project" value="UniProtKB-KW"/>
</dbReference>
<feature type="compositionally biased region" description="Acidic residues" evidence="6">
    <location>
        <begin position="237"/>
        <end position="247"/>
    </location>
</feature>
<comment type="similarity">
    <text evidence="5">Belongs to the HARP family.</text>
</comment>
<dbReference type="PANTHER" id="PTHR41173">
    <property type="entry name" value="UPF0278 PROTEIN TK1425"/>
    <property type="match status" value="1"/>
</dbReference>
<dbReference type="EMBL" id="JBHMAJ010000010">
    <property type="protein sequence ID" value="MFB9825702.1"/>
    <property type="molecule type" value="Genomic_DNA"/>
</dbReference>